<dbReference type="GO" id="GO:0005886">
    <property type="term" value="C:plasma membrane"/>
    <property type="evidence" value="ECO:0007669"/>
    <property type="project" value="TreeGrafter"/>
</dbReference>
<feature type="chain" id="PRO_5026360948" evidence="7">
    <location>
        <begin position="21"/>
        <end position="489"/>
    </location>
</feature>
<dbReference type="GO" id="GO:0071578">
    <property type="term" value="P:zinc ion import across plasma membrane"/>
    <property type="evidence" value="ECO:0007669"/>
    <property type="project" value="TreeGrafter"/>
</dbReference>
<dbReference type="Pfam" id="PF02535">
    <property type="entry name" value="Zip"/>
    <property type="match status" value="1"/>
</dbReference>
<evidence type="ECO:0000256" key="4">
    <source>
        <dbReference type="ARBA" id="ARBA00022989"/>
    </source>
</evidence>
<feature type="transmembrane region" description="Helical" evidence="6">
    <location>
        <begin position="176"/>
        <end position="196"/>
    </location>
</feature>
<reference evidence="8" key="1">
    <citation type="submission" date="2020-04" db="EMBL/GenBank/DDBJ databases">
        <authorList>
            <person name="Neveu A P."/>
        </authorList>
    </citation>
    <scope>NUCLEOTIDE SEQUENCE</scope>
    <source>
        <tissue evidence="8">Whole embryo</tissue>
    </source>
</reference>
<keyword evidence="4 6" id="KW-1133">Transmembrane helix</keyword>
<dbReference type="EMBL" id="LR790411">
    <property type="protein sequence ID" value="CAB3266273.1"/>
    <property type="molecule type" value="mRNA"/>
</dbReference>
<evidence type="ECO:0000256" key="1">
    <source>
        <dbReference type="ARBA" id="ARBA00004141"/>
    </source>
</evidence>
<comment type="similarity">
    <text evidence="2">Belongs to the ZIP transporter (TC 2.A.5) family.</text>
</comment>
<dbReference type="PANTHER" id="PTHR12191:SF37">
    <property type="entry name" value="ZINC TRANSPORTER FOI"/>
    <property type="match status" value="1"/>
</dbReference>
<dbReference type="GO" id="GO:0005385">
    <property type="term" value="F:zinc ion transmembrane transporter activity"/>
    <property type="evidence" value="ECO:0007669"/>
    <property type="project" value="TreeGrafter"/>
</dbReference>
<keyword evidence="5 6" id="KW-0472">Membrane</keyword>
<feature type="transmembrane region" description="Helical" evidence="6">
    <location>
        <begin position="461"/>
        <end position="480"/>
    </location>
</feature>
<evidence type="ECO:0000313" key="8">
    <source>
        <dbReference type="EMBL" id="CAB3266273.1"/>
    </source>
</evidence>
<dbReference type="GO" id="GO:0030003">
    <property type="term" value="P:intracellular monoatomic cation homeostasis"/>
    <property type="evidence" value="ECO:0007669"/>
    <property type="project" value="TreeGrafter"/>
</dbReference>
<comment type="subcellular location">
    <subcellularLocation>
        <location evidence="1">Membrane</location>
        <topology evidence="1">Multi-pass membrane protein</topology>
    </subcellularLocation>
</comment>
<dbReference type="InterPro" id="IPR050799">
    <property type="entry name" value="ZIP_Transporter"/>
</dbReference>
<feature type="transmembrane region" description="Helical" evidence="6">
    <location>
        <begin position="208"/>
        <end position="225"/>
    </location>
</feature>
<accession>A0A6F9DTD2</accession>
<evidence type="ECO:0000256" key="3">
    <source>
        <dbReference type="ARBA" id="ARBA00022692"/>
    </source>
</evidence>
<gene>
    <name evidence="8" type="primary">Slc39a14</name>
</gene>
<organism evidence="8">
    <name type="scientific">Phallusia mammillata</name>
    <dbReference type="NCBI Taxonomy" id="59560"/>
    <lineage>
        <taxon>Eukaryota</taxon>
        <taxon>Metazoa</taxon>
        <taxon>Chordata</taxon>
        <taxon>Tunicata</taxon>
        <taxon>Ascidiacea</taxon>
        <taxon>Phlebobranchia</taxon>
        <taxon>Ascidiidae</taxon>
        <taxon>Phallusia</taxon>
    </lineage>
</organism>
<protein>
    <submittedName>
        <fullName evidence="8">Zinc transporter ZIP14-like</fullName>
    </submittedName>
</protein>
<sequence>MKFCALFFALVLVHVCSISALPDTHLEGFKQCSTGLKYCDVSYKPANVFKSILSDFGANNSLHINNVYQYLDKIMTSGGHNSTLGCCTWQMFAHNGYGLTTTVDFDIFLELCPAMLQIVNTAAKSNDPVKPSDTEVPPMATVWGYGFISVTLISLCSLLGISVLPLMKKKFYNKVLLYLICLAVGTLSSNAIFQLIPEGFGIEEDSMTVWYSAVIFCGFYMFYLFENVLERVFNGKHEHGHSDSRADSTKANQLQKIENSVSDDIFVEMDVLSNPSHATAQSKDQLLPSAMVNGKTIPENDYIPAIVEHEPSRSSACCWMFKNYKNIKTVAWMITIADGLHNFIDGLAIGASFSQSVVQGISTSIAIFCEEFPHELGDFAILLSAGMSVKQAAFYNFASACCCYIGLFVGIQVGHDVLAARWIFALAGGVFLYISLAGMLPEAQLQASQKEMKKTPWTALLIQNLGLLTGFMAMFLLTIYEHDIQILSQ</sequence>
<feature type="transmembrane region" description="Helical" evidence="6">
    <location>
        <begin position="142"/>
        <end position="164"/>
    </location>
</feature>
<dbReference type="InterPro" id="IPR003689">
    <property type="entry name" value="ZIP"/>
</dbReference>
<keyword evidence="3 6" id="KW-0812">Transmembrane</keyword>
<name>A0A6F9DTD2_9ASCI</name>
<feature type="signal peptide" evidence="7">
    <location>
        <begin position="1"/>
        <end position="20"/>
    </location>
</feature>
<dbReference type="PANTHER" id="PTHR12191">
    <property type="entry name" value="SOLUTE CARRIER FAMILY 39"/>
    <property type="match status" value="1"/>
</dbReference>
<evidence type="ECO:0000256" key="5">
    <source>
        <dbReference type="ARBA" id="ARBA00023136"/>
    </source>
</evidence>
<evidence type="ECO:0000256" key="6">
    <source>
        <dbReference type="SAM" id="Phobius"/>
    </source>
</evidence>
<feature type="transmembrane region" description="Helical" evidence="6">
    <location>
        <begin position="419"/>
        <end position="440"/>
    </location>
</feature>
<evidence type="ECO:0000256" key="2">
    <source>
        <dbReference type="ARBA" id="ARBA00006939"/>
    </source>
</evidence>
<dbReference type="GO" id="GO:0140410">
    <property type="term" value="F:monoatomic cation:bicarbonate symporter activity"/>
    <property type="evidence" value="ECO:0007669"/>
    <property type="project" value="TreeGrafter"/>
</dbReference>
<keyword evidence="7" id="KW-0732">Signal</keyword>
<feature type="transmembrane region" description="Helical" evidence="6">
    <location>
        <begin position="393"/>
        <end position="413"/>
    </location>
</feature>
<proteinExistence type="evidence at transcript level"/>
<dbReference type="AlphaFoldDB" id="A0A6F9DTD2"/>
<evidence type="ECO:0000256" key="7">
    <source>
        <dbReference type="SAM" id="SignalP"/>
    </source>
</evidence>